<keyword evidence="1" id="KW-0812">Transmembrane</keyword>
<keyword evidence="1" id="KW-1133">Transmembrane helix</keyword>
<feature type="transmembrane region" description="Helical" evidence="1">
    <location>
        <begin position="145"/>
        <end position="168"/>
    </location>
</feature>
<accession>A0A0F4HE33</accession>
<dbReference type="Proteomes" id="UP001218104">
    <property type="component" value="Chromosome"/>
</dbReference>
<feature type="transmembrane region" description="Helical" evidence="1">
    <location>
        <begin position="71"/>
        <end position="91"/>
    </location>
</feature>
<evidence type="ECO:0000313" key="4">
    <source>
        <dbReference type="EMBL" id="WFR88904.1"/>
    </source>
</evidence>
<dbReference type="AlphaFoldDB" id="A0A0F4HE33"/>
<feature type="transmembrane region" description="Helical" evidence="1">
    <location>
        <begin position="9"/>
        <end position="32"/>
    </location>
</feature>
<dbReference type="EMBL" id="CP019030">
    <property type="protein sequence ID" value="APU46187.1"/>
    <property type="molecule type" value="Genomic_DNA"/>
</dbReference>
<dbReference type="EMBL" id="BOLH01000003">
    <property type="protein sequence ID" value="GIC71384.1"/>
    <property type="molecule type" value="Genomic_DNA"/>
</dbReference>
<name>A0A0F4HE33_LIMFE</name>
<dbReference type="PIRSF" id="PIRSF037394">
    <property type="entry name" value="ABC_thiamine-permease_YkoE_prd"/>
    <property type="match status" value="1"/>
</dbReference>
<dbReference type="PATRIC" id="fig|1613.32.peg.504"/>
<dbReference type="EMBL" id="CP121468">
    <property type="protein sequence ID" value="WFR88904.1"/>
    <property type="molecule type" value="Genomic_DNA"/>
</dbReference>
<dbReference type="STRING" id="1613.GCA_002119645_01922"/>
<protein>
    <submittedName>
        <fullName evidence="3">Cobalt ABC transporter permease</fullName>
    </submittedName>
    <submittedName>
        <fullName evidence="4">ECF transporter S component</fullName>
    </submittedName>
</protein>
<dbReference type="InterPro" id="IPR017195">
    <property type="entry name" value="ABC_thiamin-permease_prd"/>
</dbReference>
<organism evidence="3 6">
    <name type="scientific">Limosilactobacillus fermentum</name>
    <name type="common">Lactobacillus fermentum</name>
    <dbReference type="NCBI Taxonomy" id="1613"/>
    <lineage>
        <taxon>Bacteria</taxon>
        <taxon>Bacillati</taxon>
        <taxon>Bacillota</taxon>
        <taxon>Bacilli</taxon>
        <taxon>Lactobacillales</taxon>
        <taxon>Lactobacillaceae</taxon>
        <taxon>Limosilactobacillus</taxon>
    </lineage>
</organism>
<gene>
    <name evidence="2" type="ORF">BUW47_07030</name>
    <name evidence="3" type="ORF">LF01B1_03990</name>
    <name evidence="4" type="ORF">P8634_09055</name>
</gene>
<dbReference type="RefSeq" id="WP_046025427.1">
    <property type="nucleotide sequence ID" value="NZ_BOLH01000003.1"/>
</dbReference>
<evidence type="ECO:0000313" key="2">
    <source>
        <dbReference type="EMBL" id="APU46187.1"/>
    </source>
</evidence>
<evidence type="ECO:0000313" key="3">
    <source>
        <dbReference type="EMBL" id="GIC71384.1"/>
    </source>
</evidence>
<reference evidence="3 6" key="2">
    <citation type="submission" date="2021-01" db="EMBL/GenBank/DDBJ databases">
        <title>Development of a method for detection of lactic acid bacteria that cause putrefactive shochu mash.</title>
        <authorList>
            <person name="Takashita H."/>
            <person name="Fujihara E."/>
            <person name="Takayama K."/>
            <person name="Yamamoto H."/>
            <person name="Mizutani M."/>
            <person name="Kajiwara Y."/>
        </authorList>
    </citation>
    <scope>NUCLEOTIDE SEQUENCE [LARGE SCALE GENOMIC DNA]</scope>
    <source>
        <strain evidence="3 6">01-B1</strain>
    </source>
</reference>
<feature type="transmembrane region" description="Helical" evidence="1">
    <location>
        <begin position="44"/>
        <end position="64"/>
    </location>
</feature>
<keyword evidence="1" id="KW-0472">Membrane</keyword>
<proteinExistence type="predicted"/>
<evidence type="ECO:0000256" key="1">
    <source>
        <dbReference type="SAM" id="Phobius"/>
    </source>
</evidence>
<sequence length="180" mass="19447">MKHLTLKDIIFIMLIALIFGALFVGTDVIYAPLYLVIGPFANEVLFGLWIMAGPLAIAILRLPGTAVIGEVLAAVAEVLFGGTFGAATLISGLVQGAGSELGFLTLRYKNWGWPALISSAFWVTVVSFAYEIFKQGYIHLALPMILALFCTRLVSDLLFGAVLVHYVVRLLVRAHAIQPA</sequence>
<feature type="transmembrane region" description="Helical" evidence="1">
    <location>
        <begin position="111"/>
        <end position="133"/>
    </location>
</feature>
<dbReference type="Pfam" id="PF09819">
    <property type="entry name" value="ABC_cobalt"/>
    <property type="match status" value="1"/>
</dbReference>
<evidence type="ECO:0000313" key="5">
    <source>
        <dbReference type="Proteomes" id="UP000185427"/>
    </source>
</evidence>
<reference evidence="2 5" key="1">
    <citation type="submission" date="2016-12" db="EMBL/GenBank/DDBJ databases">
        <title>Complete Genome Sequence of Lactobacillus fermentum Strain SNUV175, a Probiotic for Treatment of Bacterial Vaginosis.</title>
        <authorList>
            <person name="Lee S."/>
            <person name="You H.J."/>
            <person name="Kwon B."/>
            <person name="Ko G."/>
        </authorList>
    </citation>
    <scope>NUCLEOTIDE SEQUENCE [LARGE SCALE GENOMIC DNA]</scope>
    <source>
        <strain evidence="2 5">SNUV175</strain>
    </source>
</reference>
<dbReference type="Proteomes" id="UP000653631">
    <property type="component" value="Unassembled WGS sequence"/>
</dbReference>
<dbReference type="Proteomes" id="UP000185427">
    <property type="component" value="Chromosome"/>
</dbReference>
<dbReference type="OrthoDB" id="8017424at2"/>
<reference evidence="4" key="3">
    <citation type="submission" date="2023-04" db="EMBL/GenBank/DDBJ databases">
        <title>Genomic of Limosilactobacillus fermentum MSJK0025.</title>
        <authorList>
            <person name="Yang S."/>
        </authorList>
    </citation>
    <scope>NUCLEOTIDE SEQUENCE</scope>
    <source>
        <strain evidence="4">MSJK0025</strain>
    </source>
</reference>
<evidence type="ECO:0000313" key="6">
    <source>
        <dbReference type="Proteomes" id="UP000653631"/>
    </source>
</evidence>